<feature type="chain" id="PRO_5029806476" evidence="1">
    <location>
        <begin position="30"/>
        <end position="356"/>
    </location>
</feature>
<dbReference type="Pfam" id="PF00691">
    <property type="entry name" value="OmpA"/>
    <property type="match status" value="1"/>
</dbReference>
<proteinExistence type="predicted"/>
<comment type="caution">
    <text evidence="4">The sequence shown here is derived from an EMBL/GenBank/DDBJ whole genome shotgun (WGS) entry which is preliminary data.</text>
</comment>
<dbReference type="AlphaFoldDB" id="A0A7K0KDG2"/>
<evidence type="ECO:0000313" key="5">
    <source>
        <dbReference type="Proteomes" id="UP000438914"/>
    </source>
</evidence>
<organism evidence="4 5">
    <name type="scientific">Hallella mizrahii</name>
    <dbReference type="NCBI Taxonomy" id="2606637"/>
    <lineage>
        <taxon>Bacteria</taxon>
        <taxon>Pseudomonadati</taxon>
        <taxon>Bacteroidota</taxon>
        <taxon>Bacteroidia</taxon>
        <taxon>Bacteroidales</taxon>
        <taxon>Prevotellaceae</taxon>
        <taxon>Hallella</taxon>
    </lineage>
</organism>
<dbReference type="SUPFAM" id="SSF103088">
    <property type="entry name" value="OmpA-like"/>
    <property type="match status" value="1"/>
</dbReference>
<keyword evidence="5" id="KW-1185">Reference proteome</keyword>
<feature type="domain" description="DUF3868" evidence="3">
    <location>
        <begin position="20"/>
        <end position="103"/>
    </location>
</feature>
<dbReference type="RefSeq" id="WP_154533550.1">
    <property type="nucleotide sequence ID" value="NZ_VUNG01000007.1"/>
</dbReference>
<dbReference type="InterPro" id="IPR024480">
    <property type="entry name" value="DUF3868"/>
</dbReference>
<sequence>MKSYIISGTIRRAFAAALLLVAYGTGAQAQQLAGGQVDVHSKQVTRQGNKVHVAIDLNMDKLMLKSNKGLVLTPMLANGSDTLRMPPVEIMGHKRYIYYLRNKRSATPNPMTVRQRINGVDQTVNYLYETDFQKWMERSQLLIAEGTCGCDQTLIADNRLTGAGQWLEPDKPVVMPKPKTKEVKTYNVTGVARLAFPVNKGDIQADMGNNREELAKIDKTISQVRNDTTMKITSILIHGYASPDGNYANNERLALMRAKAITDYITKVYHVDPNIVTTNSTAEDWQGLSDWLEHNDMPQKAIVQNILTGSLSPDEKERAIAAKAGEAHRYLIKQVYPTLRRTEYTIFYVYKRETEK</sequence>
<evidence type="ECO:0000313" key="4">
    <source>
        <dbReference type="EMBL" id="MST83966.1"/>
    </source>
</evidence>
<dbReference type="InterPro" id="IPR036737">
    <property type="entry name" value="OmpA-like_sf"/>
</dbReference>
<protein>
    <submittedName>
        <fullName evidence="4">DUF3868 domain-containing protein</fullName>
    </submittedName>
</protein>
<evidence type="ECO:0000259" key="3">
    <source>
        <dbReference type="Pfam" id="PF12984"/>
    </source>
</evidence>
<dbReference type="Pfam" id="PF12984">
    <property type="entry name" value="DUF3868"/>
    <property type="match status" value="1"/>
</dbReference>
<dbReference type="InterPro" id="IPR006665">
    <property type="entry name" value="OmpA-like"/>
</dbReference>
<accession>A0A7K0KDG2</accession>
<feature type="signal peptide" evidence="1">
    <location>
        <begin position="1"/>
        <end position="29"/>
    </location>
</feature>
<name>A0A7K0KDG2_9BACT</name>
<dbReference type="Proteomes" id="UP000438914">
    <property type="component" value="Unassembled WGS sequence"/>
</dbReference>
<feature type="domain" description="OmpA-like" evidence="2">
    <location>
        <begin position="215"/>
        <end position="282"/>
    </location>
</feature>
<reference evidence="4 5" key="1">
    <citation type="submission" date="2019-08" db="EMBL/GenBank/DDBJ databases">
        <title>In-depth cultivation of the pig gut microbiome towards novel bacterial diversity and tailored functional studies.</title>
        <authorList>
            <person name="Wylensek D."/>
            <person name="Hitch T.C.A."/>
            <person name="Clavel T."/>
        </authorList>
    </citation>
    <scope>NUCLEOTIDE SEQUENCE [LARGE SCALE GENOMIC DNA]</scope>
    <source>
        <strain evidence="4 5">LKV-178-WT-2A</strain>
    </source>
</reference>
<evidence type="ECO:0000259" key="2">
    <source>
        <dbReference type="Pfam" id="PF00691"/>
    </source>
</evidence>
<gene>
    <name evidence="4" type="ORF">FYJ73_04670</name>
</gene>
<dbReference type="Gene3D" id="3.30.1330.60">
    <property type="entry name" value="OmpA-like domain"/>
    <property type="match status" value="1"/>
</dbReference>
<keyword evidence="1" id="KW-0732">Signal</keyword>
<dbReference type="EMBL" id="VUNG01000007">
    <property type="protein sequence ID" value="MST83966.1"/>
    <property type="molecule type" value="Genomic_DNA"/>
</dbReference>
<evidence type="ECO:0000256" key="1">
    <source>
        <dbReference type="SAM" id="SignalP"/>
    </source>
</evidence>